<dbReference type="RefSeq" id="XP_014679047.1">
    <property type="nucleotide sequence ID" value="XM_014823561.1"/>
</dbReference>
<name>A0ABM1F3M6_PRICU</name>
<organism evidence="3 4">
    <name type="scientific">Priapulus caudatus</name>
    <name type="common">Priapulid worm</name>
    <dbReference type="NCBI Taxonomy" id="37621"/>
    <lineage>
        <taxon>Eukaryota</taxon>
        <taxon>Metazoa</taxon>
        <taxon>Ecdysozoa</taxon>
        <taxon>Scalidophora</taxon>
        <taxon>Priapulida</taxon>
        <taxon>Priapulimorpha</taxon>
        <taxon>Priapulimorphida</taxon>
        <taxon>Priapulidae</taxon>
        <taxon>Priapulus</taxon>
    </lineage>
</organism>
<dbReference type="Pfam" id="PF00665">
    <property type="entry name" value="rve"/>
    <property type="match status" value="1"/>
</dbReference>
<evidence type="ECO:0000313" key="4">
    <source>
        <dbReference type="RefSeq" id="XP_014679047.1"/>
    </source>
</evidence>
<dbReference type="PANTHER" id="PTHR37984:SF5">
    <property type="entry name" value="PROTEIN NYNRIN-LIKE"/>
    <property type="match status" value="1"/>
</dbReference>
<dbReference type="SUPFAM" id="SSF53098">
    <property type="entry name" value="Ribonuclease H-like"/>
    <property type="match status" value="1"/>
</dbReference>
<dbReference type="InterPro" id="IPR036397">
    <property type="entry name" value="RNaseH_sf"/>
</dbReference>
<evidence type="ECO:0000313" key="3">
    <source>
        <dbReference type="Proteomes" id="UP000695022"/>
    </source>
</evidence>
<dbReference type="Pfam" id="PF17921">
    <property type="entry name" value="Integrase_H2C2"/>
    <property type="match status" value="1"/>
</dbReference>
<dbReference type="InterPro" id="IPR041588">
    <property type="entry name" value="Integrase_H2C2"/>
</dbReference>
<sequence>MAYDYDIVYRRTSDHGNADFCSRMPKDIAQETKKDPVLSKIYMFAQNGWPDVPSEKSEDEFKPYFRIRNEISCDQGCLLWGMRVIIPPKFRVTLVRELHHEHLGIVRTKALARSYFWFPKLDEKIEDMVKSCSVCQTLKADLLLSPLYPWRYTDKPWSRLHADFGEYRQKHYLVVVDSYSKWPEVVKMNTTTAEKTIEAFRSIFCIQGIPEKLVTDNGPPYTSEEFERFCASNGIEHILSPPYHPATNGQAENAVKTVKNALKKHFLDDERSGLSDSHKLANFLLTYRCTPHSVTGVTPAELLNKRKLRTRWDLLRPDMRKSVEKKQQKQKEHHDVRVHFRDFEKNEIVRVKNSRDNKEVKFVLGTILRRLGPLRYLVDVAGNARFVHADHMRKTSEGESSDSRQVPNFHGYDRYQVLSDLATSEGLNDSSSQETVETFNSAAVVPPPELQTPKPKAVTAKPVENRDIGIMRDSHPDATNTPVRRYPVRDRKPSVKLKDYVTV</sequence>
<accession>A0ABM1F3M6</accession>
<dbReference type="PROSITE" id="PS50994">
    <property type="entry name" value="INTEGRASE"/>
    <property type="match status" value="1"/>
</dbReference>
<dbReference type="InterPro" id="IPR012337">
    <property type="entry name" value="RNaseH-like_sf"/>
</dbReference>
<evidence type="ECO:0000259" key="2">
    <source>
        <dbReference type="PROSITE" id="PS50994"/>
    </source>
</evidence>
<gene>
    <name evidence="4" type="primary">LOC106818892</name>
</gene>
<proteinExistence type="predicted"/>
<dbReference type="GeneID" id="106818892"/>
<evidence type="ECO:0000256" key="1">
    <source>
        <dbReference type="ARBA" id="ARBA00012493"/>
    </source>
</evidence>
<dbReference type="InterPro" id="IPR050951">
    <property type="entry name" value="Retrovirus_Pol_polyprotein"/>
</dbReference>
<protein>
    <recommendedName>
        <fullName evidence="1">RNA-directed DNA polymerase</fullName>
        <ecNumber evidence="1">2.7.7.49</ecNumber>
    </recommendedName>
</protein>
<dbReference type="Gene3D" id="1.10.340.70">
    <property type="match status" value="1"/>
</dbReference>
<dbReference type="Gene3D" id="3.30.420.10">
    <property type="entry name" value="Ribonuclease H-like superfamily/Ribonuclease H"/>
    <property type="match status" value="1"/>
</dbReference>
<reference evidence="4" key="1">
    <citation type="submission" date="2025-08" db="UniProtKB">
        <authorList>
            <consortium name="RefSeq"/>
        </authorList>
    </citation>
    <scope>IDENTIFICATION</scope>
</reference>
<dbReference type="PANTHER" id="PTHR37984">
    <property type="entry name" value="PROTEIN CBG26694"/>
    <property type="match status" value="1"/>
</dbReference>
<keyword evidence="3" id="KW-1185">Reference proteome</keyword>
<dbReference type="Proteomes" id="UP000695022">
    <property type="component" value="Unplaced"/>
</dbReference>
<dbReference type="EC" id="2.7.7.49" evidence="1"/>
<dbReference type="InterPro" id="IPR001584">
    <property type="entry name" value="Integrase_cat-core"/>
</dbReference>
<feature type="domain" description="Integrase catalytic" evidence="2">
    <location>
        <begin position="152"/>
        <end position="307"/>
    </location>
</feature>